<feature type="domain" description="TonB-dependent receptor plug" evidence="12">
    <location>
        <begin position="57"/>
        <end position="150"/>
    </location>
</feature>
<keyword evidence="8 9" id="KW-0998">Cell outer membrane</keyword>
<evidence type="ECO:0000256" key="1">
    <source>
        <dbReference type="ARBA" id="ARBA00004571"/>
    </source>
</evidence>
<dbReference type="Gene3D" id="2.170.130.10">
    <property type="entry name" value="TonB-dependent receptor, plug domain"/>
    <property type="match status" value="1"/>
</dbReference>
<evidence type="ECO:0000313" key="13">
    <source>
        <dbReference type="EMBL" id="KAA0874648.1"/>
    </source>
</evidence>
<sequence length="681" mass="76117">MLSSRPISQLKLSFLSIALGLAWVPLSHAHIEHPDSIELDEIKVETSALSLQLSRDVNIEDLSRTLAKDLDDVFRLEPSVQVGTGSRNAQKIFLRGVEDLLLNVQVDGARRGANVFHHQGRIQIDPFLLKQARVLTGPAAADAGPGALGGSVVFETVDAQDLLKADQTFGARVGTQYESASDLKGGLVSLYAQPTDHLGVLLYARENKNSEMRAGGGDKLKSTDGEYTNYLLKASLLDQNGHNLRISTQQSANYGGALRGNWPWQTNQGTLRAQDQQRLAESSHNIGYQYRPEGQEQIDFRWDLYQSETGLKRFLPTGSEEWLTQSYGTNLRNTQSVDLGAVQHSFTYGVDYFKDKGVSRDADYSLSETGQNFGLYLQDRLRLGAWSFSAGLRYDMYRTDYADMYKASGRELSPNLSAEWDLLQGDTQLTLFAGYGESIRGGRLNQAGWLTKYSDDFVLGENGKLKPEAAKLSEAGLRWHDLNLFRQGDHAGLELTFYHTRIDDYLITTGEGPGAKTDRIFNAEGQVISQGFELRGHWGIENWLLNLGYSHNRLRGYDGLPADTTGDSARVGASVGNRWILDLLWQAQPELSLGYTLTAVERLKDVRPGRPQKPGYVVHDLQMQWQPSLAQDQLRFILALENIFDKRYAEHTSVRAFGANSQEFVSWEAGRNLRLGMDWFF</sequence>
<name>A0A5A9W3F7_9GAMM</name>
<dbReference type="EMBL" id="SMRS01000005">
    <property type="protein sequence ID" value="KAA0874648.1"/>
    <property type="molecule type" value="Genomic_DNA"/>
</dbReference>
<accession>A0A5A9W3F7</accession>
<evidence type="ECO:0000256" key="5">
    <source>
        <dbReference type="ARBA" id="ARBA00022692"/>
    </source>
</evidence>
<dbReference type="RefSeq" id="WP_149390829.1">
    <property type="nucleotide sequence ID" value="NZ_SMRS01000005.1"/>
</dbReference>
<comment type="subcellular location">
    <subcellularLocation>
        <location evidence="1 9">Cell outer membrane</location>
        <topology evidence="1 9">Multi-pass membrane protein</topology>
    </subcellularLocation>
</comment>
<organism evidence="13 14">
    <name type="scientific">Nitrincola tapanii</name>
    <dbReference type="NCBI Taxonomy" id="1708751"/>
    <lineage>
        <taxon>Bacteria</taxon>
        <taxon>Pseudomonadati</taxon>
        <taxon>Pseudomonadota</taxon>
        <taxon>Gammaproteobacteria</taxon>
        <taxon>Oceanospirillales</taxon>
        <taxon>Oceanospirillaceae</taxon>
        <taxon>Nitrincola</taxon>
    </lineage>
</organism>
<evidence type="ECO:0000256" key="6">
    <source>
        <dbReference type="ARBA" id="ARBA00023077"/>
    </source>
</evidence>
<dbReference type="OrthoDB" id="9760494at2"/>
<comment type="similarity">
    <text evidence="2 9 10">Belongs to the TonB-dependent receptor family.</text>
</comment>
<keyword evidence="5 9" id="KW-0812">Transmembrane</keyword>
<evidence type="ECO:0000256" key="9">
    <source>
        <dbReference type="PROSITE-ProRule" id="PRU01360"/>
    </source>
</evidence>
<dbReference type="InterPro" id="IPR012910">
    <property type="entry name" value="Plug_dom"/>
</dbReference>
<dbReference type="PANTHER" id="PTHR30069">
    <property type="entry name" value="TONB-DEPENDENT OUTER MEMBRANE RECEPTOR"/>
    <property type="match status" value="1"/>
</dbReference>
<dbReference type="InterPro" id="IPR000531">
    <property type="entry name" value="Beta-barrel_TonB"/>
</dbReference>
<dbReference type="GO" id="GO:0015344">
    <property type="term" value="F:siderophore uptake transmembrane transporter activity"/>
    <property type="evidence" value="ECO:0007669"/>
    <property type="project" value="TreeGrafter"/>
</dbReference>
<reference evidence="13 14" key="1">
    <citation type="submission" date="2019-03" db="EMBL/GenBank/DDBJ databases">
        <title>Nitrincola sp. nov. isolated from an Indian soda lake.</title>
        <authorList>
            <person name="Joshi A."/>
            <person name="Thite S.V."/>
            <person name="Joseph N."/>
            <person name="Dhotre D."/>
            <person name="Moorthy M."/>
            <person name="Shouche Y.S."/>
        </authorList>
    </citation>
    <scope>NUCLEOTIDE SEQUENCE [LARGE SCALE GENOMIC DNA]</scope>
    <source>
        <strain evidence="13 14">MEB193</strain>
    </source>
</reference>
<dbReference type="Pfam" id="PF00593">
    <property type="entry name" value="TonB_dep_Rec_b-barrel"/>
    <property type="match status" value="1"/>
</dbReference>
<protein>
    <submittedName>
        <fullName evidence="13">TonB-dependent receptor</fullName>
    </submittedName>
</protein>
<keyword evidence="3 9" id="KW-0813">Transport</keyword>
<evidence type="ECO:0000256" key="10">
    <source>
        <dbReference type="RuleBase" id="RU003357"/>
    </source>
</evidence>
<keyword evidence="13" id="KW-0675">Receptor</keyword>
<evidence type="ECO:0000256" key="3">
    <source>
        <dbReference type="ARBA" id="ARBA00022448"/>
    </source>
</evidence>
<dbReference type="AlphaFoldDB" id="A0A5A9W3F7"/>
<dbReference type="GO" id="GO:0044718">
    <property type="term" value="P:siderophore transmembrane transport"/>
    <property type="evidence" value="ECO:0007669"/>
    <property type="project" value="TreeGrafter"/>
</dbReference>
<dbReference type="Pfam" id="PF07715">
    <property type="entry name" value="Plug"/>
    <property type="match status" value="1"/>
</dbReference>
<dbReference type="Gene3D" id="2.40.170.20">
    <property type="entry name" value="TonB-dependent receptor, beta-barrel domain"/>
    <property type="match status" value="1"/>
</dbReference>
<evidence type="ECO:0000259" key="12">
    <source>
        <dbReference type="Pfam" id="PF07715"/>
    </source>
</evidence>
<dbReference type="Proteomes" id="UP000325302">
    <property type="component" value="Unassembled WGS sequence"/>
</dbReference>
<evidence type="ECO:0000256" key="2">
    <source>
        <dbReference type="ARBA" id="ARBA00009810"/>
    </source>
</evidence>
<gene>
    <name evidence="13" type="ORF">E1H14_07405</name>
</gene>
<keyword evidence="14" id="KW-1185">Reference proteome</keyword>
<dbReference type="InterPro" id="IPR036942">
    <property type="entry name" value="Beta-barrel_TonB_sf"/>
</dbReference>
<dbReference type="PROSITE" id="PS52016">
    <property type="entry name" value="TONB_DEPENDENT_REC_3"/>
    <property type="match status" value="1"/>
</dbReference>
<dbReference type="PANTHER" id="PTHR30069:SF41">
    <property type="entry name" value="HEME_HEMOPEXIN UTILIZATION PROTEIN C"/>
    <property type="match status" value="1"/>
</dbReference>
<evidence type="ECO:0000259" key="11">
    <source>
        <dbReference type="Pfam" id="PF00593"/>
    </source>
</evidence>
<evidence type="ECO:0000256" key="4">
    <source>
        <dbReference type="ARBA" id="ARBA00022452"/>
    </source>
</evidence>
<dbReference type="InterPro" id="IPR039426">
    <property type="entry name" value="TonB-dep_rcpt-like"/>
</dbReference>
<keyword evidence="4 9" id="KW-1134">Transmembrane beta strand</keyword>
<dbReference type="InterPro" id="IPR037066">
    <property type="entry name" value="Plug_dom_sf"/>
</dbReference>
<evidence type="ECO:0000256" key="8">
    <source>
        <dbReference type="ARBA" id="ARBA00023237"/>
    </source>
</evidence>
<comment type="caution">
    <text evidence="13">The sequence shown here is derived from an EMBL/GenBank/DDBJ whole genome shotgun (WGS) entry which is preliminary data.</text>
</comment>
<evidence type="ECO:0000256" key="7">
    <source>
        <dbReference type="ARBA" id="ARBA00023136"/>
    </source>
</evidence>
<keyword evidence="7 9" id="KW-0472">Membrane</keyword>
<feature type="domain" description="TonB-dependent receptor-like beta-barrel" evidence="11">
    <location>
        <begin position="249"/>
        <end position="642"/>
    </location>
</feature>
<dbReference type="GO" id="GO:0009279">
    <property type="term" value="C:cell outer membrane"/>
    <property type="evidence" value="ECO:0007669"/>
    <property type="project" value="UniProtKB-SubCell"/>
</dbReference>
<evidence type="ECO:0000313" key="14">
    <source>
        <dbReference type="Proteomes" id="UP000325302"/>
    </source>
</evidence>
<proteinExistence type="inferred from homology"/>
<keyword evidence="6 10" id="KW-0798">TonB box</keyword>
<dbReference type="SUPFAM" id="SSF56935">
    <property type="entry name" value="Porins"/>
    <property type="match status" value="1"/>
</dbReference>